<organism evidence="2 3">
    <name type="scientific">Spinacia oleracea</name>
    <name type="common">Spinach</name>
    <dbReference type="NCBI Taxonomy" id="3562"/>
    <lineage>
        <taxon>Eukaryota</taxon>
        <taxon>Viridiplantae</taxon>
        <taxon>Streptophyta</taxon>
        <taxon>Embryophyta</taxon>
        <taxon>Tracheophyta</taxon>
        <taxon>Spermatophyta</taxon>
        <taxon>Magnoliopsida</taxon>
        <taxon>eudicotyledons</taxon>
        <taxon>Gunneridae</taxon>
        <taxon>Pentapetalae</taxon>
        <taxon>Caryophyllales</taxon>
        <taxon>Chenopodiaceae</taxon>
        <taxon>Chenopodioideae</taxon>
        <taxon>Anserineae</taxon>
        <taxon>Spinacia</taxon>
    </lineage>
</organism>
<evidence type="ECO:0000256" key="1">
    <source>
        <dbReference type="SAM" id="MobiDB-lite"/>
    </source>
</evidence>
<sequence length="119" mass="13681">MPLFCRYSQLFDIVLSFCSVPDRQAMADEEICNIPPSKNFSSRDKTKIISSVIKVVPEEYMEQFPPAAEAQFRDIQATLLDLLIKAEGCKHWYAHVMPGSSQPNPTIRRTMPRSKRRHP</sequence>
<dbReference type="Proteomes" id="UP000813463">
    <property type="component" value="Chromosome 4"/>
</dbReference>
<reference evidence="3" key="2">
    <citation type="submission" date="2025-08" db="UniProtKB">
        <authorList>
            <consortium name="RefSeq"/>
        </authorList>
    </citation>
    <scope>IDENTIFICATION</scope>
    <source>
        <tissue evidence="3">Leaf</tissue>
    </source>
</reference>
<keyword evidence="2" id="KW-1185">Reference proteome</keyword>
<reference evidence="2" key="1">
    <citation type="journal article" date="2021" name="Nat. Commun.">
        <title>Genomic analyses provide insights into spinach domestication and the genetic basis of agronomic traits.</title>
        <authorList>
            <person name="Cai X."/>
            <person name="Sun X."/>
            <person name="Xu C."/>
            <person name="Sun H."/>
            <person name="Wang X."/>
            <person name="Ge C."/>
            <person name="Zhang Z."/>
            <person name="Wang Q."/>
            <person name="Fei Z."/>
            <person name="Jiao C."/>
            <person name="Wang Q."/>
        </authorList>
    </citation>
    <scope>NUCLEOTIDE SEQUENCE [LARGE SCALE GENOMIC DNA]</scope>
    <source>
        <strain evidence="2">cv. Varoflay</strain>
    </source>
</reference>
<proteinExistence type="predicted"/>
<evidence type="ECO:0000313" key="3">
    <source>
        <dbReference type="RefSeq" id="XP_056683070.1"/>
    </source>
</evidence>
<protein>
    <submittedName>
        <fullName evidence="3">Uncharacterized protein</fullName>
    </submittedName>
</protein>
<dbReference type="GeneID" id="130459627"/>
<gene>
    <name evidence="3" type="primary">LOC130459627</name>
</gene>
<dbReference type="RefSeq" id="XP_056683070.1">
    <property type="nucleotide sequence ID" value="XM_056827092.1"/>
</dbReference>
<accession>A0ABM3QI86</accession>
<name>A0ABM3QI86_SPIOL</name>
<evidence type="ECO:0000313" key="2">
    <source>
        <dbReference type="Proteomes" id="UP000813463"/>
    </source>
</evidence>
<feature type="compositionally biased region" description="Basic residues" evidence="1">
    <location>
        <begin position="110"/>
        <end position="119"/>
    </location>
</feature>
<feature type="region of interest" description="Disordered" evidence="1">
    <location>
        <begin position="97"/>
        <end position="119"/>
    </location>
</feature>